<name>A0A4Y2H2C6_ARAVE</name>
<sequence length="99" mass="11040">MDLPGYRCISQSIDGSSRVQMDLPGYRCIFEGTDVSSTVQMNLPGYRWINLQDKASIPRSNTEILPFQINNIEASQWPAGTADLKIKMGGIFPLCKTEI</sequence>
<evidence type="ECO:0000313" key="2">
    <source>
        <dbReference type="Proteomes" id="UP000499080"/>
    </source>
</evidence>
<accession>A0A4Y2H2C6</accession>
<reference evidence="1 2" key="1">
    <citation type="journal article" date="2019" name="Sci. Rep.">
        <title>Orb-weaving spider Araneus ventricosus genome elucidates the spidroin gene catalogue.</title>
        <authorList>
            <person name="Kono N."/>
            <person name="Nakamura H."/>
            <person name="Ohtoshi R."/>
            <person name="Moran D.A.P."/>
            <person name="Shinohara A."/>
            <person name="Yoshida Y."/>
            <person name="Fujiwara M."/>
            <person name="Mori M."/>
            <person name="Tomita M."/>
            <person name="Arakawa K."/>
        </authorList>
    </citation>
    <scope>NUCLEOTIDE SEQUENCE [LARGE SCALE GENOMIC DNA]</scope>
</reference>
<protein>
    <submittedName>
        <fullName evidence="1">Uncharacterized protein</fullName>
    </submittedName>
</protein>
<dbReference type="Proteomes" id="UP000499080">
    <property type="component" value="Unassembled WGS sequence"/>
</dbReference>
<proteinExistence type="predicted"/>
<dbReference type="AlphaFoldDB" id="A0A4Y2H2C6"/>
<gene>
    <name evidence="1" type="ORF">AVEN_169040_1</name>
</gene>
<comment type="caution">
    <text evidence="1">The sequence shown here is derived from an EMBL/GenBank/DDBJ whole genome shotgun (WGS) entry which is preliminary data.</text>
</comment>
<evidence type="ECO:0000313" key="1">
    <source>
        <dbReference type="EMBL" id="GBM59096.1"/>
    </source>
</evidence>
<organism evidence="1 2">
    <name type="scientific">Araneus ventricosus</name>
    <name type="common">Orbweaver spider</name>
    <name type="synonym">Epeira ventricosa</name>
    <dbReference type="NCBI Taxonomy" id="182803"/>
    <lineage>
        <taxon>Eukaryota</taxon>
        <taxon>Metazoa</taxon>
        <taxon>Ecdysozoa</taxon>
        <taxon>Arthropoda</taxon>
        <taxon>Chelicerata</taxon>
        <taxon>Arachnida</taxon>
        <taxon>Araneae</taxon>
        <taxon>Araneomorphae</taxon>
        <taxon>Entelegynae</taxon>
        <taxon>Araneoidea</taxon>
        <taxon>Araneidae</taxon>
        <taxon>Araneus</taxon>
    </lineage>
</organism>
<dbReference type="EMBL" id="BGPR01001665">
    <property type="protein sequence ID" value="GBM59096.1"/>
    <property type="molecule type" value="Genomic_DNA"/>
</dbReference>
<keyword evidence="2" id="KW-1185">Reference proteome</keyword>